<feature type="region of interest" description="Disordered" evidence="5">
    <location>
        <begin position="29"/>
        <end position="52"/>
    </location>
</feature>
<feature type="compositionally biased region" description="Low complexity" evidence="5">
    <location>
        <begin position="137"/>
        <end position="148"/>
    </location>
</feature>
<feature type="region of interest" description="Disordered" evidence="5">
    <location>
        <begin position="122"/>
        <end position="164"/>
    </location>
</feature>
<keyword evidence="2 3" id="KW-0067">ATP-binding</keyword>
<dbReference type="RefSeq" id="WP_245712289.1">
    <property type="nucleotide sequence ID" value="NZ_FNGF01000005.1"/>
</dbReference>
<evidence type="ECO:0000256" key="1">
    <source>
        <dbReference type="ARBA" id="ARBA00022741"/>
    </source>
</evidence>
<dbReference type="SUPFAM" id="SSF52540">
    <property type="entry name" value="P-loop containing nucleoside triphosphate hydrolases"/>
    <property type="match status" value="1"/>
</dbReference>
<evidence type="ECO:0000313" key="7">
    <source>
        <dbReference type="EMBL" id="SDL39851.1"/>
    </source>
</evidence>
<evidence type="ECO:0000313" key="8">
    <source>
        <dbReference type="Proteomes" id="UP000198662"/>
    </source>
</evidence>
<keyword evidence="8" id="KW-1185">Reference proteome</keyword>
<feature type="compositionally biased region" description="Basic and acidic residues" evidence="5">
    <location>
        <begin position="29"/>
        <end position="41"/>
    </location>
</feature>
<dbReference type="PANTHER" id="PTHR22683">
    <property type="entry name" value="SPORULATION PROTEIN RELATED"/>
    <property type="match status" value="1"/>
</dbReference>
<protein>
    <submittedName>
        <fullName evidence="7">FtsK/SpoIIIE family protein</fullName>
    </submittedName>
</protein>
<keyword evidence="1 3" id="KW-0547">Nucleotide-binding</keyword>
<dbReference type="AlphaFoldDB" id="A0A1G9JQX7"/>
<dbReference type="Pfam" id="PF01580">
    <property type="entry name" value="FtsK_SpoIIIE"/>
    <property type="match status" value="1"/>
</dbReference>
<dbReference type="Gene3D" id="3.40.50.300">
    <property type="entry name" value="P-loop containing nucleotide triphosphate hydrolases"/>
    <property type="match status" value="1"/>
</dbReference>
<dbReference type="InterPro" id="IPR027417">
    <property type="entry name" value="P-loop_NTPase"/>
</dbReference>
<dbReference type="Proteomes" id="UP000198662">
    <property type="component" value="Unassembled WGS sequence"/>
</dbReference>
<evidence type="ECO:0000256" key="2">
    <source>
        <dbReference type="ARBA" id="ARBA00022840"/>
    </source>
</evidence>
<feature type="domain" description="FtsK" evidence="6">
    <location>
        <begin position="429"/>
        <end position="634"/>
    </location>
</feature>
<evidence type="ECO:0000259" key="6">
    <source>
        <dbReference type="PROSITE" id="PS50901"/>
    </source>
</evidence>
<dbReference type="EMBL" id="FNGF01000005">
    <property type="protein sequence ID" value="SDL39851.1"/>
    <property type="molecule type" value="Genomic_DNA"/>
</dbReference>
<keyword evidence="4" id="KW-0175">Coiled coil</keyword>
<evidence type="ECO:0000256" key="4">
    <source>
        <dbReference type="SAM" id="Coils"/>
    </source>
</evidence>
<feature type="binding site" evidence="3">
    <location>
        <begin position="447"/>
        <end position="454"/>
    </location>
    <ligand>
        <name>ATP</name>
        <dbReference type="ChEBI" id="CHEBI:30616"/>
    </ligand>
</feature>
<feature type="coiled-coil region" evidence="4">
    <location>
        <begin position="517"/>
        <end position="548"/>
    </location>
</feature>
<dbReference type="CDD" id="cd01127">
    <property type="entry name" value="TrwB_TraG_TraD_VirD4"/>
    <property type="match status" value="1"/>
</dbReference>
<dbReference type="InterPro" id="IPR002543">
    <property type="entry name" value="FtsK_dom"/>
</dbReference>
<accession>A0A1G9JQX7</accession>
<dbReference type="PROSITE" id="PS50901">
    <property type="entry name" value="FTSK"/>
    <property type="match status" value="1"/>
</dbReference>
<name>A0A1G9JQX7_9ACTN</name>
<dbReference type="GO" id="GO:0003677">
    <property type="term" value="F:DNA binding"/>
    <property type="evidence" value="ECO:0007669"/>
    <property type="project" value="InterPro"/>
</dbReference>
<dbReference type="PANTHER" id="PTHR22683:SF41">
    <property type="entry name" value="DNA TRANSLOCASE FTSK"/>
    <property type="match status" value="1"/>
</dbReference>
<dbReference type="InterPro" id="IPR050206">
    <property type="entry name" value="FtsK/SpoIIIE/SftA"/>
</dbReference>
<sequence>MSSWRRRLVAAMGDELGRARGEARLLAERTAERAESERGRAEQVIGDASRKQTQLRRIHDKMTATLEARKAAAVDAGHRAALAAAALAAPAAAGALWSEWKTESGLGRGPAPLLRVGRIADSSAPLRGPSLPPTPPTTSTAMPETASTGRAPVESGDDLAAAGGITPGAATASAGSSIVAGGYDNPGPSVTETSLPALIPLLDRSHLRIDTDAAHALPGLLLRAVGSVPAGLVRLHMYDPERLGGSLSAFAALGKAGLLSFVGPSGLRDELDALVETVRRVNADVLAGEHESLAALAAATGRRPEPWRVLVLLNADLAAWPAHDQAQLARLRRTGVAAGVHLVIVGDDDAGPADLPRLTATGATALPGATVELDPPPPSTAVTKAAKLIAEKHRAGREPARLVDLLPQRLWNASSATGLQAPIGETAAGDVARIALGDNPPHALVGGPSGSGKTNLLYAWIAGLASNYSPDELALYLLDFKEGVSFARFASGRRDPTWLPHVRLVGVNINDDREFGLALLRHLKDELRRRAEAAKAHEATKLEELRDADPDGHWPRIVAVVDEFQVLLEARDAVTDEAVQLLEDLARRGRSQGIHLVLASQDIAGIEALWGRPSLVAQFTLRIALPKARRVLAESNHAADTVARFHAVVNDESGHTGANRVVAVPNAGHADAWEPLQQRLWEARASDNEPPALFDGDHVPDLTTAVPEPETALLGQTIDVASRGAALALHRAPGRNLAVLGTRTVEAADILAAAALTAARGASERGQRIGVDICCLEPDAAASALALAAALETEGADVDWHDDLDAACKDWESRCDGMLRLNLFHAVDAGSARLDAAGSARLRAMLIDGPERHLHTLGWWRSVPRLREDLGGFSARFDAVDAWLALDVQGPELAPLSPASGGPAWYPRTRRGLYFDRARHRVPQVVIPYRTTALLPNPSAVLDLP</sequence>
<dbReference type="GO" id="GO:0005524">
    <property type="term" value="F:ATP binding"/>
    <property type="evidence" value="ECO:0007669"/>
    <property type="project" value="UniProtKB-UniRule"/>
</dbReference>
<organism evidence="7 8">
    <name type="scientific">Glycomyces sambucus</name>
    <dbReference type="NCBI Taxonomy" id="380244"/>
    <lineage>
        <taxon>Bacteria</taxon>
        <taxon>Bacillati</taxon>
        <taxon>Actinomycetota</taxon>
        <taxon>Actinomycetes</taxon>
        <taxon>Glycomycetales</taxon>
        <taxon>Glycomycetaceae</taxon>
        <taxon>Glycomyces</taxon>
    </lineage>
</organism>
<evidence type="ECO:0000256" key="5">
    <source>
        <dbReference type="SAM" id="MobiDB-lite"/>
    </source>
</evidence>
<proteinExistence type="predicted"/>
<gene>
    <name evidence="7" type="ORF">SAMN05216298_3810</name>
</gene>
<reference evidence="8" key="1">
    <citation type="submission" date="2016-10" db="EMBL/GenBank/DDBJ databases">
        <authorList>
            <person name="Varghese N."/>
            <person name="Submissions S."/>
        </authorList>
    </citation>
    <scope>NUCLEOTIDE SEQUENCE [LARGE SCALE GENOMIC DNA]</scope>
    <source>
        <strain evidence="8">CGMCC 4.3147</strain>
    </source>
</reference>
<dbReference type="STRING" id="380244.SAMN05216298_3810"/>
<evidence type="ECO:0000256" key="3">
    <source>
        <dbReference type="PROSITE-ProRule" id="PRU00289"/>
    </source>
</evidence>